<name>D4CRX4_9FUSO</name>
<evidence type="ECO:0000256" key="3">
    <source>
        <dbReference type="ARBA" id="ARBA00023015"/>
    </source>
</evidence>
<gene>
    <name evidence="7" type="ORF">FUSPEROL_00132</name>
</gene>
<dbReference type="EMBL" id="ACJY01000020">
    <property type="protein sequence ID" value="EFE87917.1"/>
    <property type="molecule type" value="Genomic_DNA"/>
</dbReference>
<evidence type="ECO:0000256" key="1">
    <source>
        <dbReference type="ARBA" id="ARBA00005384"/>
    </source>
</evidence>
<evidence type="ECO:0000256" key="5">
    <source>
        <dbReference type="ARBA" id="ARBA00023163"/>
    </source>
</evidence>
<evidence type="ECO:0000313" key="8">
    <source>
        <dbReference type="Proteomes" id="UP000003748"/>
    </source>
</evidence>
<evidence type="ECO:0000313" key="7">
    <source>
        <dbReference type="EMBL" id="EFE87917.1"/>
    </source>
</evidence>
<evidence type="ECO:0000256" key="2">
    <source>
        <dbReference type="ARBA" id="ARBA00022898"/>
    </source>
</evidence>
<sequence length="473" mass="55526">MESAMIILNLDNKSKTPLYIQIYTEIKKLIQTKILKANEKLPSKKDFIDYYNISQNTIQNALYLLLEEGYIFSIERKGYFVSDIENLIIQNVKTENKAKFKEKEKISYDFSYSGVDKKSLARTIFKRITKDVYDEENEDLLFQGHIQGDLLLRKSICEYLSQSRGFKVESEQVVISSGTEYLFYIIFKLFNNKIYGLENPCHKMFKELFLTNNISFKAISLDENGIVIDDLKKYNVNIAYVTPSHQFPTGAIMSISRRTELLNWANENPNRYIVEDDYDSEFKYTGRPIPALKANDINDKVIYLGSFSKSISPAIRVSYLVLPKVLLNIYQRELPYFICPVPTLNQKILYRFIKDGYFVKHINKMRTLYKKKREFLVNTIKNYSSEILNKEIQIQGADAGLHMVIKLNQKINEKLFLDECLENSLKLYSLEEYNIEEIHREKSYFLLGYANLTNKEIEEGILLMLKILKKYYI</sequence>
<dbReference type="InterPro" id="IPR015421">
    <property type="entry name" value="PyrdxlP-dep_Trfase_major"/>
</dbReference>
<dbReference type="SUPFAM" id="SSF53383">
    <property type="entry name" value="PLP-dependent transferases"/>
    <property type="match status" value="1"/>
</dbReference>
<keyword evidence="2" id="KW-0663">Pyridoxal phosphate</keyword>
<dbReference type="CDD" id="cd07377">
    <property type="entry name" value="WHTH_GntR"/>
    <property type="match status" value="1"/>
</dbReference>
<comment type="caution">
    <text evidence="7">The sequence shown here is derived from an EMBL/GenBank/DDBJ whole genome shotgun (WGS) entry which is preliminary data.</text>
</comment>
<dbReference type="InterPro" id="IPR004839">
    <property type="entry name" value="Aminotransferase_I/II_large"/>
</dbReference>
<dbReference type="GO" id="GO:0003700">
    <property type="term" value="F:DNA-binding transcription factor activity"/>
    <property type="evidence" value="ECO:0007669"/>
    <property type="project" value="InterPro"/>
</dbReference>
<evidence type="ECO:0000259" key="6">
    <source>
        <dbReference type="PROSITE" id="PS50949"/>
    </source>
</evidence>
<dbReference type="InterPro" id="IPR000524">
    <property type="entry name" value="Tscrpt_reg_HTH_GntR"/>
</dbReference>
<reference evidence="7 8" key="1">
    <citation type="submission" date="2010-02" db="EMBL/GenBank/DDBJ databases">
        <authorList>
            <person name="Weinstock G."/>
            <person name="Sodergren E."/>
            <person name="Clifton S."/>
            <person name="Fulton L."/>
            <person name="Fulton B."/>
            <person name="Courtney L."/>
            <person name="Fronick C."/>
            <person name="Harrison M."/>
            <person name="Strong C."/>
            <person name="Farmer C."/>
            <person name="Delahaunty K."/>
            <person name="Markovic C."/>
            <person name="Hall O."/>
            <person name="Minx P."/>
            <person name="Tomlinson C."/>
            <person name="Mitreva M."/>
            <person name="Nelson J."/>
            <person name="Hou S."/>
            <person name="Wollam A."/>
            <person name="Pepin K.H."/>
            <person name="Johnson M."/>
            <person name="Bhonagiri V."/>
            <person name="Zhang X."/>
            <person name="Suruliraj S."/>
            <person name="Warren W."/>
            <person name="Chinwalla A."/>
            <person name="Mardis E.R."/>
            <person name="Wilson R.K."/>
        </authorList>
    </citation>
    <scope>NUCLEOTIDE SEQUENCE [LARGE SCALE GENOMIC DNA]</scope>
    <source>
        <strain evidence="7 8">ATCC 33693</strain>
    </source>
</reference>
<dbReference type="HOGENOM" id="CLU_017584_0_1_0"/>
<accession>D4CRX4</accession>
<dbReference type="CDD" id="cd00609">
    <property type="entry name" value="AAT_like"/>
    <property type="match status" value="1"/>
</dbReference>
<dbReference type="AlphaFoldDB" id="D4CRX4"/>
<dbReference type="Gene3D" id="1.10.10.10">
    <property type="entry name" value="Winged helix-like DNA-binding domain superfamily/Winged helix DNA-binding domain"/>
    <property type="match status" value="1"/>
</dbReference>
<dbReference type="PANTHER" id="PTHR46577">
    <property type="entry name" value="HTH-TYPE TRANSCRIPTIONAL REGULATORY PROTEIN GABR"/>
    <property type="match status" value="1"/>
</dbReference>
<dbReference type="Proteomes" id="UP000003748">
    <property type="component" value="Unassembled WGS sequence"/>
</dbReference>
<organism evidence="7 8">
    <name type="scientific">Fusobacterium periodonticum ATCC 33693</name>
    <dbReference type="NCBI Taxonomy" id="546275"/>
    <lineage>
        <taxon>Bacteria</taxon>
        <taxon>Fusobacteriati</taxon>
        <taxon>Fusobacteriota</taxon>
        <taxon>Fusobacteriia</taxon>
        <taxon>Fusobacteriales</taxon>
        <taxon>Fusobacteriaceae</taxon>
        <taxon>Fusobacterium</taxon>
    </lineage>
</organism>
<keyword evidence="4" id="KW-0238">DNA-binding</keyword>
<keyword evidence="3" id="KW-0805">Transcription regulation</keyword>
<feature type="domain" description="HTH gntR-type" evidence="6">
    <location>
        <begin position="16"/>
        <end position="84"/>
    </location>
</feature>
<proteinExistence type="inferred from homology"/>
<dbReference type="SMART" id="SM00345">
    <property type="entry name" value="HTH_GNTR"/>
    <property type="match status" value="1"/>
</dbReference>
<dbReference type="PANTHER" id="PTHR46577:SF1">
    <property type="entry name" value="HTH-TYPE TRANSCRIPTIONAL REGULATORY PROTEIN GABR"/>
    <property type="match status" value="1"/>
</dbReference>
<dbReference type="InterPro" id="IPR036388">
    <property type="entry name" value="WH-like_DNA-bd_sf"/>
</dbReference>
<dbReference type="Pfam" id="PF00155">
    <property type="entry name" value="Aminotran_1_2"/>
    <property type="match status" value="1"/>
</dbReference>
<dbReference type="InterPro" id="IPR015424">
    <property type="entry name" value="PyrdxlP-dep_Trfase"/>
</dbReference>
<protein>
    <submittedName>
        <fullName evidence="7">Transcriptional regulator, GntR family</fullName>
    </submittedName>
</protein>
<dbReference type="InterPro" id="IPR036390">
    <property type="entry name" value="WH_DNA-bd_sf"/>
</dbReference>
<dbReference type="InterPro" id="IPR051446">
    <property type="entry name" value="HTH_trans_reg/aminotransferase"/>
</dbReference>
<dbReference type="STRING" id="546275.FUSPEROL_00132"/>
<dbReference type="PROSITE" id="PS50949">
    <property type="entry name" value="HTH_GNTR"/>
    <property type="match status" value="1"/>
</dbReference>
<dbReference type="GO" id="GO:0003677">
    <property type="term" value="F:DNA binding"/>
    <property type="evidence" value="ECO:0007669"/>
    <property type="project" value="UniProtKB-KW"/>
</dbReference>
<dbReference type="GO" id="GO:0030170">
    <property type="term" value="F:pyridoxal phosphate binding"/>
    <property type="evidence" value="ECO:0007669"/>
    <property type="project" value="InterPro"/>
</dbReference>
<dbReference type="Pfam" id="PF00392">
    <property type="entry name" value="GntR"/>
    <property type="match status" value="1"/>
</dbReference>
<dbReference type="Gene3D" id="3.40.640.10">
    <property type="entry name" value="Type I PLP-dependent aspartate aminotransferase-like (Major domain)"/>
    <property type="match status" value="1"/>
</dbReference>
<keyword evidence="5" id="KW-0804">Transcription</keyword>
<evidence type="ECO:0000256" key="4">
    <source>
        <dbReference type="ARBA" id="ARBA00023125"/>
    </source>
</evidence>
<dbReference type="eggNOG" id="COG1167">
    <property type="taxonomic scope" value="Bacteria"/>
</dbReference>
<comment type="similarity">
    <text evidence="1">In the C-terminal section; belongs to the class-I pyridoxal-phosphate-dependent aminotransferase family.</text>
</comment>
<dbReference type="SUPFAM" id="SSF46785">
    <property type="entry name" value="Winged helix' DNA-binding domain"/>
    <property type="match status" value="1"/>
</dbReference>